<organism evidence="2 3">
    <name type="scientific">Chlorobium phaeobacteroides (strain DSM 266 / SMG 266 / 2430)</name>
    <dbReference type="NCBI Taxonomy" id="290317"/>
    <lineage>
        <taxon>Bacteria</taxon>
        <taxon>Pseudomonadati</taxon>
        <taxon>Chlorobiota</taxon>
        <taxon>Chlorobiia</taxon>
        <taxon>Chlorobiales</taxon>
        <taxon>Chlorobiaceae</taxon>
        <taxon>Chlorobium/Pelodictyon group</taxon>
        <taxon>Chlorobium</taxon>
    </lineage>
</organism>
<protein>
    <submittedName>
        <fullName evidence="2">Putative transcriptional regulator</fullName>
    </submittedName>
</protein>
<dbReference type="OrthoDB" id="9810282at2"/>
<evidence type="ECO:0000313" key="3">
    <source>
        <dbReference type="Proteomes" id="UP000008701"/>
    </source>
</evidence>
<dbReference type="PANTHER" id="PTHR30595">
    <property type="entry name" value="GLPR-RELATED TRANSCRIPTIONAL REPRESSOR"/>
    <property type="match status" value="1"/>
</dbReference>
<dbReference type="RefSeq" id="WP_011745566.1">
    <property type="nucleotide sequence ID" value="NC_008639.1"/>
</dbReference>
<dbReference type="STRING" id="290317.Cpha266_1740"/>
<dbReference type="InterPro" id="IPR007421">
    <property type="entry name" value="Schlafen_AlbA_2_dom"/>
</dbReference>
<dbReference type="Pfam" id="PF04326">
    <property type="entry name" value="SLFN_AlbA_2"/>
    <property type="match status" value="1"/>
</dbReference>
<proteinExistence type="predicted"/>
<feature type="domain" description="Schlafen AlbA-2" evidence="1">
    <location>
        <begin position="22"/>
        <end position="146"/>
    </location>
</feature>
<evidence type="ECO:0000259" key="1">
    <source>
        <dbReference type="Pfam" id="PF04326"/>
    </source>
</evidence>
<dbReference type="Proteomes" id="UP000008701">
    <property type="component" value="Chromosome"/>
</dbReference>
<evidence type="ECO:0000313" key="2">
    <source>
        <dbReference type="EMBL" id="ABL65757.1"/>
    </source>
</evidence>
<accession>A1BH80</accession>
<dbReference type="InterPro" id="IPR038461">
    <property type="entry name" value="Schlafen_AlbA_2_dom_sf"/>
</dbReference>
<dbReference type="PANTHER" id="PTHR30595:SF6">
    <property type="entry name" value="SCHLAFEN ALBA-2 DOMAIN-CONTAINING PROTEIN"/>
    <property type="match status" value="1"/>
</dbReference>
<dbReference type="EMBL" id="CP000492">
    <property type="protein sequence ID" value="ABL65757.1"/>
    <property type="molecule type" value="Genomic_DNA"/>
</dbReference>
<dbReference type="Gene3D" id="3.30.950.30">
    <property type="entry name" value="Schlafen, AAA domain"/>
    <property type="match status" value="1"/>
</dbReference>
<dbReference type="AlphaFoldDB" id="A1BH80"/>
<dbReference type="HOGENOM" id="CLU_109319_0_0_10"/>
<dbReference type="KEGG" id="cph:Cpha266_1740"/>
<name>A1BH80_CHLPD</name>
<sequence length="230" mass="25798">MTLRCWPKPDILTLSDLIGKGENIHTEFKRLVHSAEKIAKPISAFANTSGGTILIGVDDDKRVVGIHSEKETLEIVHDAVQHHIEPSPVIETFIEEFKRRMVLKVIIPESPYKPHFHIKEARDPETLKPVRKKKVYLREGSHNRAATEEQIALLQSLRAPVSISFGNQEKKLFDYLKTHASITAAEYGILADITIHEATVTLVSLVRTGTMNLCTEGKSSYFTLPDSLLP</sequence>
<dbReference type="eggNOG" id="COG2865">
    <property type="taxonomic scope" value="Bacteria"/>
</dbReference>
<reference evidence="2 3" key="1">
    <citation type="submission" date="2006-12" db="EMBL/GenBank/DDBJ databases">
        <title>Complete sequence of Chlorobium phaeobacteroides DSM 266.</title>
        <authorList>
            <consortium name="US DOE Joint Genome Institute"/>
            <person name="Copeland A."/>
            <person name="Lucas S."/>
            <person name="Lapidus A."/>
            <person name="Barry K."/>
            <person name="Detter J.C."/>
            <person name="Glavina del Rio T."/>
            <person name="Hammon N."/>
            <person name="Israni S."/>
            <person name="Pitluck S."/>
            <person name="Goltsman E."/>
            <person name="Schmutz J."/>
            <person name="Larimer F."/>
            <person name="Land M."/>
            <person name="Hauser L."/>
            <person name="Mikhailova N."/>
            <person name="Li T."/>
            <person name="Overmann J."/>
            <person name="Bryant D.A."/>
            <person name="Richardson P."/>
        </authorList>
    </citation>
    <scope>NUCLEOTIDE SEQUENCE [LARGE SCALE GENOMIC DNA]</scope>
    <source>
        <strain evidence="2 3">DSM 266</strain>
    </source>
</reference>
<gene>
    <name evidence="2" type="ordered locus">Cpha266_1740</name>
</gene>
<keyword evidence="3" id="KW-1185">Reference proteome</keyword>